<evidence type="ECO:0000313" key="4">
    <source>
        <dbReference type="Proteomes" id="UP000518752"/>
    </source>
</evidence>
<dbReference type="InterPro" id="IPR021840">
    <property type="entry name" value="DUF3433"/>
</dbReference>
<feature type="transmembrane region" description="Helical" evidence="2">
    <location>
        <begin position="189"/>
        <end position="207"/>
    </location>
</feature>
<keyword evidence="4" id="KW-1185">Reference proteome</keyword>
<feature type="transmembrane region" description="Helical" evidence="2">
    <location>
        <begin position="96"/>
        <end position="118"/>
    </location>
</feature>
<protein>
    <submittedName>
        <fullName evidence="3">Uncharacterized protein</fullName>
    </submittedName>
</protein>
<dbReference type="EMBL" id="JAACJN010000007">
    <property type="protein sequence ID" value="KAF5392076.1"/>
    <property type="molecule type" value="Genomic_DNA"/>
</dbReference>
<keyword evidence="2" id="KW-0472">Membrane</keyword>
<gene>
    <name evidence="3" type="ORF">D9757_003317</name>
</gene>
<keyword evidence="2" id="KW-0812">Transmembrane</keyword>
<feature type="compositionally biased region" description="Polar residues" evidence="1">
    <location>
        <begin position="1"/>
        <end position="25"/>
    </location>
</feature>
<evidence type="ECO:0000256" key="1">
    <source>
        <dbReference type="SAM" id="MobiDB-lite"/>
    </source>
</evidence>
<proteinExistence type="predicted"/>
<dbReference type="Pfam" id="PF11915">
    <property type="entry name" value="DUF3433"/>
    <property type="match status" value="1"/>
</dbReference>
<reference evidence="3 4" key="1">
    <citation type="journal article" date="2020" name="ISME J.">
        <title>Uncovering the hidden diversity of litter-decomposition mechanisms in mushroom-forming fungi.</title>
        <authorList>
            <person name="Floudas D."/>
            <person name="Bentzer J."/>
            <person name="Ahren D."/>
            <person name="Johansson T."/>
            <person name="Persson P."/>
            <person name="Tunlid A."/>
        </authorList>
    </citation>
    <scope>NUCLEOTIDE SEQUENCE [LARGE SCALE GENOMIC DNA]</scope>
    <source>
        <strain evidence="3 4">CBS 406.79</strain>
    </source>
</reference>
<keyword evidence="2" id="KW-1133">Transmembrane helix</keyword>
<dbReference type="OrthoDB" id="3248909at2759"/>
<feature type="transmembrane region" description="Helical" evidence="2">
    <location>
        <begin position="55"/>
        <end position="76"/>
    </location>
</feature>
<evidence type="ECO:0000313" key="3">
    <source>
        <dbReference type="EMBL" id="KAF5392076.1"/>
    </source>
</evidence>
<evidence type="ECO:0000256" key="2">
    <source>
        <dbReference type="SAM" id="Phobius"/>
    </source>
</evidence>
<accession>A0A8H5MFR0</accession>
<sequence length="1124" mass="123560">MAHSSSHTQYQDRFSDSTPGFTETTFVADATPREARDSTHLLPVTDRKKHRYIPLALRFPVAFGVPFSMILLAIALEIGIVISNRDKGFSVPTKNAISFASAQFLLVASITFHPSLVLTNPSSHSYPQCKFIIPPAWVYRELDWHVRWHQPYVVMSRGNARAEESVLLDYVTLGPLLSLINSAKFKHRVITWSTITALVTYILQPLAGSMFQLQNNPTSQGVQITSVRTIGLADFSDLTAFVSSAGFAEAAVFNSLPDPPFIFAGWTLSQFDIPSIDYLNGTLQVNTTGIQTNPNCEGPNGTPTVASNAGGFIITSTSVDGCTQSVDASDLSAQQYGVTAVPESCSTLNVTQRPVMFWFFHTTNGTPEARTVFCKPTIQAFNVEATANLNNNSVVGVQTLNSDAPTNNVTGLFADGALNGVIFENQTNPFIQARATATNNGVPGAIFRFAAQSSGGTDGEFAKSNSFLSITTDVYTQFLALAAKSVYFVPQDTPLNAEVVSINTRLLINNLPGHALALLLFFIGFVGIFLHIINRRQRRGLYLSTPPGTIAATVAMTSHSGFGELLWPSDDEKLLETKLSGLRFGIDRQTGAIVASPAPRMADDGQVLVGETRMGMARPPFSAGSSSYEMKFRPFSTESTTVGTGEGMGQGGRDEALESLLGHRHNNQGSLDLAAFEAASASASTSTLVVSPRAEYPPLRLKDPEVAKRVRILHIYPHFVKEAFDTMDAPSSQSLLTKLACDLAALVRDQKRLIFHKQKTRLHFKTCRDLMQAMMEILSHLPNLTEYHVLWSGLTSAGSYPALVISAPFRLNLRCIRLEISLEKVPYMLSHHSQPLPFVQELDLFIRIDHLLEPADYDINLLLLAQMINSLHSSLRKLTIQLWEPFNLSPLFSAITKLPLLDKLSLSIPMSFPNLGDPAGLIAFFNLHSNTLRSLSIRASELGGRSLIPNEYQLGEWMEWTFSKVHLSSLTSLEISLYLVPFDSALLCVRRFSSTLTSLVFTGLHLALEDVEQLADAFCSPPLEEHASLQYARVGPLMLSPQLVDILAQKFSNLIKLELLVKAVVPSETDVPFYCGGVSCGRARSSERDQDEAQFMRFAEEMKHRRYTEWELVHLDLSSNSYPG</sequence>
<dbReference type="PANTHER" id="PTHR37544">
    <property type="entry name" value="SPRAY-RELATED"/>
    <property type="match status" value="1"/>
</dbReference>
<dbReference type="AlphaFoldDB" id="A0A8H5MFR0"/>
<dbReference type="PANTHER" id="PTHR37544:SF3">
    <property type="entry name" value="SPRAY"/>
    <property type="match status" value="1"/>
</dbReference>
<name>A0A8H5MFR0_9AGAR</name>
<comment type="caution">
    <text evidence="3">The sequence shown here is derived from an EMBL/GenBank/DDBJ whole genome shotgun (WGS) entry which is preliminary data.</text>
</comment>
<dbReference type="Proteomes" id="UP000518752">
    <property type="component" value="Unassembled WGS sequence"/>
</dbReference>
<organism evidence="3 4">
    <name type="scientific">Collybiopsis confluens</name>
    <dbReference type="NCBI Taxonomy" id="2823264"/>
    <lineage>
        <taxon>Eukaryota</taxon>
        <taxon>Fungi</taxon>
        <taxon>Dikarya</taxon>
        <taxon>Basidiomycota</taxon>
        <taxon>Agaricomycotina</taxon>
        <taxon>Agaricomycetes</taxon>
        <taxon>Agaricomycetidae</taxon>
        <taxon>Agaricales</taxon>
        <taxon>Marasmiineae</taxon>
        <taxon>Omphalotaceae</taxon>
        <taxon>Collybiopsis</taxon>
    </lineage>
</organism>
<feature type="region of interest" description="Disordered" evidence="1">
    <location>
        <begin position="1"/>
        <end position="29"/>
    </location>
</feature>
<feature type="transmembrane region" description="Helical" evidence="2">
    <location>
        <begin position="511"/>
        <end position="533"/>
    </location>
</feature>